<sequence>MKIYRSDDFNTSDESIWKSRVLKLGEGPIFTAKTVITGVEFEAKKIVFGPITIRKYKSPEDVLWSGRGCTVELIFQDKSTNPPQDTPMSMYVQPFWLMHSIFIAMQLYANSWVGYTRINYLDKHKKYAGTFGGQNVADTRSIAEQPIITRLNRKRLLQLLDCQFGTLELAIDRYSKACTEIVDESIIDFVIVLENLLGIGLNGEISHRVSSRGAMILAPNKEDRENYYITLKYLYDLRSQMVHGKIDEIKSPAQNSKKGVALKAVGTKLTGTWWEDRYNISNTARVLTRAILLYFINNTDKWNEDFLFHLDLGIKS</sequence>
<evidence type="ECO:0008006" key="3">
    <source>
        <dbReference type="Google" id="ProtNLM"/>
    </source>
</evidence>
<name>A0A955E089_UNCKA</name>
<proteinExistence type="predicted"/>
<comment type="caution">
    <text evidence="1">The sequence shown here is derived from an EMBL/GenBank/DDBJ whole genome shotgun (WGS) entry which is preliminary data.</text>
</comment>
<dbReference type="AlphaFoldDB" id="A0A955E089"/>
<dbReference type="EMBL" id="JAGQNY010000008">
    <property type="protein sequence ID" value="MCA9302219.1"/>
    <property type="molecule type" value="Genomic_DNA"/>
</dbReference>
<organism evidence="1 2">
    <name type="scientific">candidate division WWE3 bacterium</name>
    <dbReference type="NCBI Taxonomy" id="2053526"/>
    <lineage>
        <taxon>Bacteria</taxon>
        <taxon>Katanobacteria</taxon>
    </lineage>
</organism>
<evidence type="ECO:0000313" key="2">
    <source>
        <dbReference type="Proteomes" id="UP000714817"/>
    </source>
</evidence>
<dbReference type="Proteomes" id="UP000714817">
    <property type="component" value="Unassembled WGS sequence"/>
</dbReference>
<accession>A0A955E089</accession>
<protein>
    <recommendedName>
        <fullName evidence="3">Apea-like HEPN domain-containing protein</fullName>
    </recommendedName>
</protein>
<reference evidence="1" key="1">
    <citation type="submission" date="2020-04" db="EMBL/GenBank/DDBJ databases">
        <authorList>
            <person name="Zhang T."/>
        </authorList>
    </citation>
    <scope>NUCLEOTIDE SEQUENCE</scope>
    <source>
        <strain evidence="1">HKST-UBA80</strain>
    </source>
</reference>
<gene>
    <name evidence="1" type="ORF">KDA10_02570</name>
</gene>
<evidence type="ECO:0000313" key="1">
    <source>
        <dbReference type="EMBL" id="MCA9302219.1"/>
    </source>
</evidence>
<reference evidence="1" key="2">
    <citation type="journal article" date="2021" name="Microbiome">
        <title>Successional dynamics and alternative stable states in a saline activated sludge microbial community over 9 years.</title>
        <authorList>
            <person name="Wang Y."/>
            <person name="Ye J."/>
            <person name="Ju F."/>
            <person name="Liu L."/>
            <person name="Boyd J.A."/>
            <person name="Deng Y."/>
            <person name="Parks D.H."/>
            <person name="Jiang X."/>
            <person name="Yin X."/>
            <person name="Woodcroft B.J."/>
            <person name="Tyson G.W."/>
            <person name="Hugenholtz P."/>
            <person name="Polz M.F."/>
            <person name="Zhang T."/>
        </authorList>
    </citation>
    <scope>NUCLEOTIDE SEQUENCE</scope>
    <source>
        <strain evidence="1">HKST-UBA80</strain>
    </source>
</reference>